<feature type="transmembrane region" description="Helical" evidence="7">
    <location>
        <begin position="17"/>
        <end position="40"/>
    </location>
</feature>
<dbReference type="Pfam" id="PF09335">
    <property type="entry name" value="VTT_dom"/>
    <property type="match status" value="1"/>
</dbReference>
<dbReference type="InterPro" id="IPR051311">
    <property type="entry name" value="DedA_domain"/>
</dbReference>
<keyword evidence="10" id="KW-1185">Reference proteome</keyword>
<evidence type="ECO:0000259" key="8">
    <source>
        <dbReference type="Pfam" id="PF09335"/>
    </source>
</evidence>
<evidence type="ECO:0000256" key="3">
    <source>
        <dbReference type="ARBA" id="ARBA00022475"/>
    </source>
</evidence>
<dbReference type="EMBL" id="JBHLUE010000011">
    <property type="protein sequence ID" value="MFC0565451.1"/>
    <property type="molecule type" value="Genomic_DNA"/>
</dbReference>
<dbReference type="PANTHER" id="PTHR42709">
    <property type="entry name" value="ALKALINE PHOSPHATASE LIKE PROTEIN"/>
    <property type="match status" value="1"/>
</dbReference>
<evidence type="ECO:0000313" key="9">
    <source>
        <dbReference type="EMBL" id="MFC0565451.1"/>
    </source>
</evidence>
<comment type="subcellular location">
    <subcellularLocation>
        <location evidence="1">Cell membrane</location>
        <topology evidence="1">Multi-pass membrane protein</topology>
    </subcellularLocation>
</comment>
<evidence type="ECO:0000256" key="2">
    <source>
        <dbReference type="ARBA" id="ARBA00010792"/>
    </source>
</evidence>
<evidence type="ECO:0000313" key="10">
    <source>
        <dbReference type="Proteomes" id="UP001589894"/>
    </source>
</evidence>
<reference evidence="9 10" key="1">
    <citation type="submission" date="2024-09" db="EMBL/GenBank/DDBJ databases">
        <authorList>
            <person name="Sun Q."/>
            <person name="Mori K."/>
        </authorList>
    </citation>
    <scope>NUCLEOTIDE SEQUENCE [LARGE SCALE GENOMIC DNA]</scope>
    <source>
        <strain evidence="9 10">TBRC 2205</strain>
    </source>
</reference>
<evidence type="ECO:0000256" key="4">
    <source>
        <dbReference type="ARBA" id="ARBA00022692"/>
    </source>
</evidence>
<protein>
    <submittedName>
        <fullName evidence="9">DedA family protein</fullName>
    </submittedName>
</protein>
<feature type="transmembrane region" description="Helical" evidence="7">
    <location>
        <begin position="185"/>
        <end position="203"/>
    </location>
</feature>
<sequence length="216" mass="23331">MLADNADPSQLSGLTGWVASVIDAIGPLGVALLVALENIVPPIPSEVVLAMAGYLARTGQGNVVLAALAATAGSLGGALLLYWLGRAVGEDRLKRWLDHVPLVDADDLERADRWFDRHGSWAVLIGRLVPVVRSLISIPAGADRMPLPRFILLTTIGSGVWNSLLVGLGYALGSQWQQVEQYNSYLNWAIAAFFIAAVAWWVTQKVRKRRRANLTA</sequence>
<dbReference type="Proteomes" id="UP001589894">
    <property type="component" value="Unassembled WGS sequence"/>
</dbReference>
<keyword evidence="4 7" id="KW-0812">Transmembrane</keyword>
<keyword evidence="5 7" id="KW-1133">Transmembrane helix</keyword>
<evidence type="ECO:0000256" key="7">
    <source>
        <dbReference type="SAM" id="Phobius"/>
    </source>
</evidence>
<evidence type="ECO:0000256" key="6">
    <source>
        <dbReference type="ARBA" id="ARBA00023136"/>
    </source>
</evidence>
<dbReference type="PANTHER" id="PTHR42709:SF6">
    <property type="entry name" value="UNDECAPRENYL PHOSPHATE TRANSPORTER A"/>
    <property type="match status" value="1"/>
</dbReference>
<organism evidence="9 10">
    <name type="scientific">Plantactinospora siamensis</name>
    <dbReference type="NCBI Taxonomy" id="555372"/>
    <lineage>
        <taxon>Bacteria</taxon>
        <taxon>Bacillati</taxon>
        <taxon>Actinomycetota</taxon>
        <taxon>Actinomycetes</taxon>
        <taxon>Micromonosporales</taxon>
        <taxon>Micromonosporaceae</taxon>
        <taxon>Plantactinospora</taxon>
    </lineage>
</organism>
<dbReference type="RefSeq" id="WP_377339259.1">
    <property type="nucleotide sequence ID" value="NZ_JBHLUE010000011.1"/>
</dbReference>
<keyword evidence="6 7" id="KW-0472">Membrane</keyword>
<evidence type="ECO:0000256" key="5">
    <source>
        <dbReference type="ARBA" id="ARBA00022989"/>
    </source>
</evidence>
<gene>
    <name evidence="9" type="ORF">ACFFHU_15065</name>
</gene>
<feature type="domain" description="VTT" evidence="8">
    <location>
        <begin position="43"/>
        <end position="170"/>
    </location>
</feature>
<proteinExistence type="inferred from homology"/>
<keyword evidence="3" id="KW-1003">Cell membrane</keyword>
<feature type="transmembrane region" description="Helical" evidence="7">
    <location>
        <begin position="150"/>
        <end position="173"/>
    </location>
</feature>
<name>A0ABV6NXF6_9ACTN</name>
<comment type="similarity">
    <text evidence="2">Belongs to the DedA family.</text>
</comment>
<evidence type="ECO:0000256" key="1">
    <source>
        <dbReference type="ARBA" id="ARBA00004651"/>
    </source>
</evidence>
<accession>A0ABV6NXF6</accession>
<dbReference type="InterPro" id="IPR032816">
    <property type="entry name" value="VTT_dom"/>
</dbReference>
<comment type="caution">
    <text evidence="9">The sequence shown here is derived from an EMBL/GenBank/DDBJ whole genome shotgun (WGS) entry which is preliminary data.</text>
</comment>
<feature type="transmembrane region" description="Helical" evidence="7">
    <location>
        <begin position="61"/>
        <end position="84"/>
    </location>
</feature>